<organism evidence="1 2">
    <name type="scientific">Kibdelosporangium lantanae</name>
    <dbReference type="NCBI Taxonomy" id="1497396"/>
    <lineage>
        <taxon>Bacteria</taxon>
        <taxon>Bacillati</taxon>
        <taxon>Actinomycetota</taxon>
        <taxon>Actinomycetes</taxon>
        <taxon>Pseudonocardiales</taxon>
        <taxon>Pseudonocardiaceae</taxon>
        <taxon>Kibdelosporangium</taxon>
    </lineage>
</organism>
<name>A0ABW3M2M5_9PSEU</name>
<dbReference type="Proteomes" id="UP001597045">
    <property type="component" value="Unassembled WGS sequence"/>
</dbReference>
<sequence length="55" mass="6198">MTSRRVNPSTMVRRLVSLLDSEIRSPLHVDDGQSMEFHAGYLKGLRVARQTISKG</sequence>
<accession>A0ABW3M2M5</accession>
<proteinExistence type="predicted"/>
<evidence type="ECO:0000313" key="1">
    <source>
        <dbReference type="EMBL" id="MFD1044873.1"/>
    </source>
</evidence>
<evidence type="ECO:0000313" key="2">
    <source>
        <dbReference type="Proteomes" id="UP001597045"/>
    </source>
</evidence>
<reference evidence="2" key="1">
    <citation type="journal article" date="2019" name="Int. J. Syst. Evol. Microbiol.">
        <title>The Global Catalogue of Microorganisms (GCM) 10K type strain sequencing project: providing services to taxonomists for standard genome sequencing and annotation.</title>
        <authorList>
            <consortium name="The Broad Institute Genomics Platform"/>
            <consortium name="The Broad Institute Genome Sequencing Center for Infectious Disease"/>
            <person name="Wu L."/>
            <person name="Ma J."/>
        </authorList>
    </citation>
    <scope>NUCLEOTIDE SEQUENCE [LARGE SCALE GENOMIC DNA]</scope>
    <source>
        <strain evidence="2">JCM 31486</strain>
    </source>
</reference>
<protein>
    <submittedName>
        <fullName evidence="1">Uncharacterized protein</fullName>
    </submittedName>
</protein>
<comment type="caution">
    <text evidence="1">The sequence shown here is derived from an EMBL/GenBank/DDBJ whole genome shotgun (WGS) entry which is preliminary data.</text>
</comment>
<dbReference type="EMBL" id="JBHTIS010000148">
    <property type="protein sequence ID" value="MFD1044873.1"/>
    <property type="molecule type" value="Genomic_DNA"/>
</dbReference>
<gene>
    <name evidence="1" type="ORF">ACFQ1S_04315</name>
</gene>
<keyword evidence="2" id="KW-1185">Reference proteome</keyword>